<name>A0A2U1L9M7_ARTAN</name>
<keyword evidence="2" id="KW-1185">Reference proteome</keyword>
<dbReference type="GO" id="GO:0016301">
    <property type="term" value="F:kinase activity"/>
    <property type="evidence" value="ECO:0007669"/>
    <property type="project" value="UniProtKB-KW"/>
</dbReference>
<accession>A0A2U1L9M7</accession>
<dbReference type="OrthoDB" id="1918565at2759"/>
<dbReference type="Pfam" id="PF14299">
    <property type="entry name" value="PP2"/>
    <property type="match status" value="1"/>
</dbReference>
<organism evidence="1 2">
    <name type="scientific">Artemisia annua</name>
    <name type="common">Sweet wormwood</name>
    <dbReference type="NCBI Taxonomy" id="35608"/>
    <lineage>
        <taxon>Eukaryota</taxon>
        <taxon>Viridiplantae</taxon>
        <taxon>Streptophyta</taxon>
        <taxon>Embryophyta</taxon>
        <taxon>Tracheophyta</taxon>
        <taxon>Spermatophyta</taxon>
        <taxon>Magnoliopsida</taxon>
        <taxon>eudicotyledons</taxon>
        <taxon>Gunneridae</taxon>
        <taxon>Pentapetalae</taxon>
        <taxon>asterids</taxon>
        <taxon>campanulids</taxon>
        <taxon>Asterales</taxon>
        <taxon>Asteraceae</taxon>
        <taxon>Asteroideae</taxon>
        <taxon>Anthemideae</taxon>
        <taxon>Artemisiinae</taxon>
        <taxon>Artemisia</taxon>
    </lineage>
</organism>
<sequence length="139" mass="16095">MPKHRRILYVEVRIEPQVVSPETRYAAYLAFKLPQDQSTSEAPIEVYDQNVYHGRSFIYLVSPPQTPVIGSKFHESTCNPPNRYKGNAIPQQRTDGWMEVKVWEFQTTTESVPMHLIFVHPDKKNLSGLMIQGIELRPK</sequence>
<proteinExistence type="predicted"/>
<dbReference type="AlphaFoldDB" id="A0A2U1L9M7"/>
<dbReference type="PANTHER" id="PTHR32278">
    <property type="entry name" value="F-BOX DOMAIN-CONTAINING PROTEIN"/>
    <property type="match status" value="1"/>
</dbReference>
<dbReference type="EMBL" id="PKPP01010640">
    <property type="protein sequence ID" value="PWA45686.1"/>
    <property type="molecule type" value="Genomic_DNA"/>
</dbReference>
<protein>
    <submittedName>
        <fullName evidence="1">Protein kinase domain, Nitrogen network kinase 1, Phloem protein 2-like protein</fullName>
    </submittedName>
</protein>
<keyword evidence="1" id="KW-0808">Transferase</keyword>
<gene>
    <name evidence="1" type="ORF">CTI12_AA515470</name>
</gene>
<keyword evidence="1" id="KW-0418">Kinase</keyword>
<comment type="caution">
    <text evidence="1">The sequence shown here is derived from an EMBL/GenBank/DDBJ whole genome shotgun (WGS) entry which is preliminary data.</text>
</comment>
<dbReference type="PANTHER" id="PTHR32278:SF135">
    <property type="entry name" value="F-BOX PROTEIN PP2-B12"/>
    <property type="match status" value="1"/>
</dbReference>
<dbReference type="InterPro" id="IPR025886">
    <property type="entry name" value="PP2-like"/>
</dbReference>
<evidence type="ECO:0000313" key="1">
    <source>
        <dbReference type="EMBL" id="PWA45686.1"/>
    </source>
</evidence>
<dbReference type="Proteomes" id="UP000245207">
    <property type="component" value="Unassembled WGS sequence"/>
</dbReference>
<evidence type="ECO:0000313" key="2">
    <source>
        <dbReference type="Proteomes" id="UP000245207"/>
    </source>
</evidence>
<reference evidence="1 2" key="1">
    <citation type="journal article" date="2018" name="Mol. Plant">
        <title>The genome of Artemisia annua provides insight into the evolution of Asteraceae family and artemisinin biosynthesis.</title>
        <authorList>
            <person name="Shen Q."/>
            <person name="Zhang L."/>
            <person name="Liao Z."/>
            <person name="Wang S."/>
            <person name="Yan T."/>
            <person name="Shi P."/>
            <person name="Liu M."/>
            <person name="Fu X."/>
            <person name="Pan Q."/>
            <person name="Wang Y."/>
            <person name="Lv Z."/>
            <person name="Lu X."/>
            <person name="Zhang F."/>
            <person name="Jiang W."/>
            <person name="Ma Y."/>
            <person name="Chen M."/>
            <person name="Hao X."/>
            <person name="Li L."/>
            <person name="Tang Y."/>
            <person name="Lv G."/>
            <person name="Zhou Y."/>
            <person name="Sun X."/>
            <person name="Brodelius P.E."/>
            <person name="Rose J.K.C."/>
            <person name="Tang K."/>
        </authorList>
    </citation>
    <scope>NUCLEOTIDE SEQUENCE [LARGE SCALE GENOMIC DNA]</scope>
    <source>
        <strain evidence="2">cv. Huhao1</strain>
        <tissue evidence="1">Leaf</tissue>
    </source>
</reference>